<feature type="compositionally biased region" description="Polar residues" evidence="1">
    <location>
        <begin position="200"/>
        <end position="213"/>
    </location>
</feature>
<evidence type="ECO:0000259" key="2">
    <source>
        <dbReference type="PROSITE" id="PS50911"/>
    </source>
</evidence>
<organism evidence="3 4">
    <name type="scientific">Bifidobacterium reuteri</name>
    <dbReference type="NCBI Taxonomy" id="983706"/>
    <lineage>
        <taxon>Bacteria</taxon>
        <taxon>Bacillati</taxon>
        <taxon>Actinomycetota</taxon>
        <taxon>Actinomycetes</taxon>
        <taxon>Bifidobacteriales</taxon>
        <taxon>Bifidobacteriaceae</taxon>
        <taxon>Bifidobacterium</taxon>
    </lineage>
</organism>
<feature type="compositionally biased region" description="Low complexity" evidence="1">
    <location>
        <begin position="137"/>
        <end position="160"/>
    </location>
</feature>
<dbReference type="EMBL" id="RZUG01000025">
    <property type="protein sequence ID" value="KAA8823370.1"/>
    <property type="molecule type" value="Genomic_DNA"/>
</dbReference>
<gene>
    <name evidence="3" type="ORF">EMO92_10110</name>
</gene>
<dbReference type="RefSeq" id="WP_150335990.1">
    <property type="nucleotide sequence ID" value="NZ_RZUG01000025.1"/>
</dbReference>
<reference evidence="3 4" key="1">
    <citation type="journal article" date="2019" name="Syst. Appl. Microbiol.">
        <title>Characterization of Bifidobacterium species in feaces of the Egyptian fruit bat: Description of B. vespertilionis sp. nov. and B. rousetti sp. nov.</title>
        <authorList>
            <person name="Modesto M."/>
            <person name="Satti M."/>
            <person name="Watanabe K."/>
            <person name="Puglisi E."/>
            <person name="Morelli L."/>
            <person name="Huang C.-H."/>
            <person name="Liou J.-S."/>
            <person name="Miyashita M."/>
            <person name="Tamura T."/>
            <person name="Saito S."/>
            <person name="Mori K."/>
            <person name="Huang L."/>
            <person name="Sciavilla P."/>
            <person name="Sandri C."/>
            <person name="Spiezio C."/>
            <person name="Vitali F."/>
            <person name="Cavalieri D."/>
            <person name="Perpetuini G."/>
            <person name="Tofalo R."/>
            <person name="Bonetti A."/>
            <person name="Arita M."/>
            <person name="Mattarelli P."/>
        </authorList>
    </citation>
    <scope>NUCLEOTIDE SEQUENCE [LARGE SCALE GENOMIC DNA]</scope>
    <source>
        <strain evidence="3 4">RST19</strain>
    </source>
</reference>
<accession>A0A5J5E2J1</accession>
<feature type="region of interest" description="Disordered" evidence="1">
    <location>
        <begin position="83"/>
        <end position="213"/>
    </location>
</feature>
<dbReference type="SUPFAM" id="SSF54001">
    <property type="entry name" value="Cysteine proteinases"/>
    <property type="match status" value="1"/>
</dbReference>
<dbReference type="Gene3D" id="3.90.1720.10">
    <property type="entry name" value="endopeptidase domain like (from Nostoc punctiforme)"/>
    <property type="match status" value="1"/>
</dbReference>
<dbReference type="InterPro" id="IPR007921">
    <property type="entry name" value="CHAP_dom"/>
</dbReference>
<dbReference type="AlphaFoldDB" id="A0A5J5E2J1"/>
<proteinExistence type="predicted"/>
<feature type="domain" description="Peptidase C51" evidence="2">
    <location>
        <begin position="307"/>
        <end position="439"/>
    </location>
</feature>
<name>A0A5J5E2J1_9BIFI</name>
<evidence type="ECO:0000313" key="3">
    <source>
        <dbReference type="EMBL" id="KAA8823370.1"/>
    </source>
</evidence>
<dbReference type="InterPro" id="IPR038765">
    <property type="entry name" value="Papain-like_cys_pep_sf"/>
</dbReference>
<protein>
    <submittedName>
        <fullName evidence="3">CHAP domain-containing protein</fullName>
    </submittedName>
</protein>
<dbReference type="Pfam" id="PF05257">
    <property type="entry name" value="CHAP"/>
    <property type="match status" value="1"/>
</dbReference>
<sequence>MVELMDPRTGTAGKLTSYTGRIREGEGLTGRLRSTTVRLAGDAAALGRNTMQTATETTDEHEENGIDPADAILDVGQGLRSAGRLVPNTGRRGGQHVRRPTTTTEPLNDIADAEPTLDVFAEPADGGPIMNGPARHTPVTSSSGTAPSPTATLSTPPGSTRGVARRLAQSGTTGGMRRAGNTAHGTAGGIRFASPLSRFTPGSTGSATRGTRNTAKGVAKAADGLSNLMRAAVDGARRIMASVVSAVTGAVGMPVFLLATAAIMVLATLMALLSWLPGFNATQQGCAGGDCSVTGSVIGSLEPPLVMNGDDSAVNVDAMNLPEIVSYERWQCTWWGASRREQIGKPVDPWMGDGHMWRASAERFGYPIDKAPRPGDVMVFQAGTLGADDYYGHVAIVEEVNEDGDIIISESGAAAGRVTLRTLTAQQLADNRANIDFIH</sequence>
<dbReference type="Proteomes" id="UP000326251">
    <property type="component" value="Unassembled WGS sequence"/>
</dbReference>
<evidence type="ECO:0000313" key="4">
    <source>
        <dbReference type="Proteomes" id="UP000326251"/>
    </source>
</evidence>
<comment type="caution">
    <text evidence="3">The sequence shown here is derived from an EMBL/GenBank/DDBJ whole genome shotgun (WGS) entry which is preliminary data.</text>
</comment>
<evidence type="ECO:0000256" key="1">
    <source>
        <dbReference type="SAM" id="MobiDB-lite"/>
    </source>
</evidence>
<dbReference type="PROSITE" id="PS50911">
    <property type="entry name" value="CHAP"/>
    <property type="match status" value="1"/>
</dbReference>